<evidence type="ECO:0000256" key="8">
    <source>
        <dbReference type="ARBA" id="ARBA00023014"/>
    </source>
</evidence>
<evidence type="ECO:0000256" key="14">
    <source>
        <dbReference type="ARBA" id="ARBA00029490"/>
    </source>
</evidence>
<dbReference type="GO" id="GO:0009099">
    <property type="term" value="P:L-valine biosynthetic process"/>
    <property type="evidence" value="ECO:0007669"/>
    <property type="project" value="UniProtKB-UniPathway"/>
</dbReference>
<dbReference type="EMBL" id="CAEZXP010000002">
    <property type="protein sequence ID" value="CAB4695196.1"/>
    <property type="molecule type" value="Genomic_DNA"/>
</dbReference>
<evidence type="ECO:0000256" key="13">
    <source>
        <dbReference type="ARBA" id="ARBA00029437"/>
    </source>
</evidence>
<evidence type="ECO:0000256" key="5">
    <source>
        <dbReference type="ARBA" id="ARBA00022723"/>
    </source>
</evidence>
<dbReference type="EC" id="4.2.1.9" evidence="14"/>
<dbReference type="Pfam" id="PF24877">
    <property type="entry name" value="ILV_EDD_C"/>
    <property type="match status" value="1"/>
</dbReference>
<dbReference type="InterPro" id="IPR050165">
    <property type="entry name" value="DHAD_IlvD/Edd"/>
</dbReference>
<keyword evidence="6" id="KW-0460">Magnesium</keyword>
<evidence type="ECO:0000256" key="3">
    <source>
        <dbReference type="ARBA" id="ARBA00022605"/>
    </source>
</evidence>
<evidence type="ECO:0000256" key="15">
    <source>
        <dbReference type="ARBA" id="ARBA00034078"/>
    </source>
</evidence>
<evidence type="ECO:0000259" key="17">
    <source>
        <dbReference type="Pfam" id="PF24877"/>
    </source>
</evidence>
<comment type="cofactor">
    <cofactor evidence="15">
        <name>[2Fe-2S] cluster</name>
        <dbReference type="ChEBI" id="CHEBI:190135"/>
    </cofactor>
</comment>
<dbReference type="PROSITE" id="PS00887">
    <property type="entry name" value="ILVD_EDD_2"/>
    <property type="match status" value="1"/>
</dbReference>
<dbReference type="PANTHER" id="PTHR21000:SF5">
    <property type="entry name" value="DIHYDROXY-ACID DEHYDRATASE, MITOCHONDRIAL"/>
    <property type="match status" value="1"/>
</dbReference>
<keyword evidence="7" id="KW-0408">Iron</keyword>
<keyword evidence="8" id="KW-0411">Iron-sulfur</keyword>
<evidence type="ECO:0000256" key="2">
    <source>
        <dbReference type="ARBA" id="ARBA00006486"/>
    </source>
</evidence>
<comment type="pathway">
    <text evidence="13">Amino-acid biosynthesis; L-isoleucine biosynthesis; L-isoleucine from 2-oxobutanoate: step 3/4.</text>
</comment>
<dbReference type="FunFam" id="3.50.30.80:FF:000001">
    <property type="entry name" value="Dihydroxy-acid dehydratase"/>
    <property type="match status" value="1"/>
</dbReference>
<evidence type="ECO:0000256" key="9">
    <source>
        <dbReference type="ARBA" id="ARBA00023239"/>
    </source>
</evidence>
<dbReference type="InterPro" id="IPR056740">
    <property type="entry name" value="ILV_EDD_C"/>
</dbReference>
<keyword evidence="9" id="KW-0456">Lyase</keyword>
<protein>
    <recommendedName>
        <fullName evidence="14">dihydroxy-acid dehydratase</fullName>
        <ecNumber evidence="14">4.2.1.9</ecNumber>
    </recommendedName>
</protein>
<keyword evidence="4" id="KW-0001">2Fe-2S</keyword>
<evidence type="ECO:0000256" key="4">
    <source>
        <dbReference type="ARBA" id="ARBA00022714"/>
    </source>
</evidence>
<dbReference type="NCBIfam" id="TIGR00110">
    <property type="entry name" value="ilvD"/>
    <property type="match status" value="1"/>
</dbReference>
<keyword evidence="5" id="KW-0479">Metal-binding</keyword>
<dbReference type="Pfam" id="PF00920">
    <property type="entry name" value="ILVD_EDD_N"/>
    <property type="match status" value="1"/>
</dbReference>
<dbReference type="GO" id="GO:0009097">
    <property type="term" value="P:isoleucine biosynthetic process"/>
    <property type="evidence" value="ECO:0007669"/>
    <property type="project" value="UniProtKB-UniPathway"/>
</dbReference>
<proteinExistence type="inferred from homology"/>
<evidence type="ECO:0000256" key="7">
    <source>
        <dbReference type="ARBA" id="ARBA00023004"/>
    </source>
</evidence>
<evidence type="ECO:0000256" key="12">
    <source>
        <dbReference type="ARBA" id="ARBA00029436"/>
    </source>
</evidence>
<dbReference type="SUPFAM" id="SSF143975">
    <property type="entry name" value="IlvD/EDD N-terminal domain-like"/>
    <property type="match status" value="1"/>
</dbReference>
<dbReference type="GO" id="GO:0004160">
    <property type="term" value="F:dihydroxy-acid dehydratase activity"/>
    <property type="evidence" value="ECO:0007669"/>
    <property type="project" value="UniProtKB-EC"/>
</dbReference>
<evidence type="ECO:0000256" key="1">
    <source>
        <dbReference type="ARBA" id="ARBA00001946"/>
    </source>
</evidence>
<dbReference type="PANTHER" id="PTHR21000">
    <property type="entry name" value="DIHYDROXY-ACID DEHYDRATASE DAD"/>
    <property type="match status" value="1"/>
</dbReference>
<accession>A0A6J6P9C9</accession>
<dbReference type="GO" id="GO:0046872">
    <property type="term" value="F:metal ion binding"/>
    <property type="evidence" value="ECO:0007669"/>
    <property type="project" value="UniProtKB-KW"/>
</dbReference>
<evidence type="ECO:0000256" key="10">
    <source>
        <dbReference type="ARBA" id="ARBA00023304"/>
    </source>
</evidence>
<comment type="catalytic activity">
    <reaction evidence="11">
        <text>(2R)-2,3-dihydroxy-3-methylbutanoate = 3-methyl-2-oxobutanoate + H2O</text>
        <dbReference type="Rhea" id="RHEA:24809"/>
        <dbReference type="ChEBI" id="CHEBI:11851"/>
        <dbReference type="ChEBI" id="CHEBI:15377"/>
        <dbReference type="ChEBI" id="CHEBI:49072"/>
        <dbReference type="EC" id="4.2.1.9"/>
    </reaction>
    <physiologicalReaction direction="left-to-right" evidence="11">
        <dbReference type="Rhea" id="RHEA:24810"/>
    </physiologicalReaction>
</comment>
<dbReference type="InterPro" id="IPR004404">
    <property type="entry name" value="DihydroxyA_deHydtase"/>
</dbReference>
<keyword evidence="3" id="KW-0028">Amino-acid biosynthesis</keyword>
<evidence type="ECO:0000256" key="6">
    <source>
        <dbReference type="ARBA" id="ARBA00022842"/>
    </source>
</evidence>
<reference evidence="18" key="1">
    <citation type="submission" date="2020-05" db="EMBL/GenBank/DDBJ databases">
        <authorList>
            <person name="Chiriac C."/>
            <person name="Salcher M."/>
            <person name="Ghai R."/>
            <person name="Kavagutti S V."/>
        </authorList>
    </citation>
    <scope>NUCLEOTIDE SEQUENCE</scope>
</reference>
<feature type="domain" description="Dihydroxy-acid/6-phosphogluconate dehydratase N-terminal" evidence="16">
    <location>
        <begin position="38"/>
        <end position="352"/>
    </location>
</feature>
<dbReference type="GO" id="GO:0051537">
    <property type="term" value="F:2 iron, 2 sulfur cluster binding"/>
    <property type="evidence" value="ECO:0007669"/>
    <property type="project" value="UniProtKB-KW"/>
</dbReference>
<dbReference type="Gene3D" id="3.50.30.80">
    <property type="entry name" value="IlvD/EDD C-terminal domain-like"/>
    <property type="match status" value="1"/>
</dbReference>
<dbReference type="UniPathway" id="UPA00047">
    <property type="reaction ID" value="UER00057"/>
</dbReference>
<dbReference type="NCBIfam" id="NF002068">
    <property type="entry name" value="PRK00911.1"/>
    <property type="match status" value="1"/>
</dbReference>
<comment type="cofactor">
    <cofactor evidence="1">
        <name>Mg(2+)</name>
        <dbReference type="ChEBI" id="CHEBI:18420"/>
    </cofactor>
</comment>
<evidence type="ECO:0000313" key="18">
    <source>
        <dbReference type="EMBL" id="CAB4695196.1"/>
    </source>
</evidence>
<evidence type="ECO:0000256" key="11">
    <source>
        <dbReference type="ARBA" id="ARBA00029304"/>
    </source>
</evidence>
<dbReference type="InterPro" id="IPR000581">
    <property type="entry name" value="ILV_EDD_N"/>
</dbReference>
<comment type="similarity">
    <text evidence="2">Belongs to the IlvD/Edd family.</text>
</comment>
<dbReference type="HAMAP" id="MF_00012">
    <property type="entry name" value="IlvD"/>
    <property type="match status" value="1"/>
</dbReference>
<gene>
    <name evidence="18" type="ORF">UFOPK2399_00974</name>
</gene>
<name>A0A6J6P9C9_9ZZZZ</name>
<comment type="pathway">
    <text evidence="12">Amino-acid biosynthesis; L-valine biosynthesis; L-valine from pyruvate: step 3/4.</text>
</comment>
<feature type="domain" description="Dihydroxy-acid/6-phosphogluconate dehydratase C-terminal" evidence="17">
    <location>
        <begin position="364"/>
        <end position="552"/>
    </location>
</feature>
<dbReference type="InterPro" id="IPR020558">
    <property type="entry name" value="DiOHA_6PGluconate_deHydtase_CS"/>
</dbReference>
<keyword evidence="10" id="KW-0100">Branched-chain amino acid biosynthesis</keyword>
<dbReference type="AlphaFoldDB" id="A0A6J6P9C9"/>
<organism evidence="18">
    <name type="scientific">freshwater metagenome</name>
    <dbReference type="NCBI Taxonomy" id="449393"/>
    <lineage>
        <taxon>unclassified sequences</taxon>
        <taxon>metagenomes</taxon>
        <taxon>ecological metagenomes</taxon>
    </lineage>
</organism>
<sequence length="555" mass="57392">MTDATSPLANDDLANNRRRAGARAHFRAMGLTEQDWTRPVIGIATTWTGTMPCNMGQRDLAKHVAAGVRAAGGTPLEFNTIAISDNITQGTQGMRASLISREVIADSIELVGRGHPFDGLICLAACDKTVPGVAMALTRLDLPGLVFYSGAMASGTHRGRQINVKDVWEALGGWEAGSITTEELEEIEREACPGIGACAGQFTANTMSIALDFLGLAPTGLGGLLATDPGKPASAEAAGRLVLDLVKRGLRPSSILTKDAFENAIVGVSGTGGSTNAVLHLLAIAAEAGVDLTLEDFDRLSAATPLVTSLSPGGPHVAGDLQRVGGTPAVVRRLRDHLHLDARSIDGRTYGEIAEAASEPDGAVIAPNDAPFKQGGALRILRGSLAPDGAVVKLAGTERPAHRGPVRVFDYEIECRDAVDAGEVQPGEIVVVRYVGPAGAPGMPEMLSVTSAIMGRGLGETVALVTDGRFSGATRGLMIGHVTPEAAHGGPIALLRDGDIVSIDADARTLEVEVAADELARRAAELPAFVPRATSGVFAKYARSVGSASQGAVTR</sequence>
<dbReference type="InterPro" id="IPR042096">
    <property type="entry name" value="Dihydro-acid_dehy_C"/>
</dbReference>
<dbReference type="UniPathway" id="UPA00049">
    <property type="reaction ID" value="UER00061"/>
</dbReference>
<dbReference type="SUPFAM" id="SSF52016">
    <property type="entry name" value="LeuD/IlvD-like"/>
    <property type="match status" value="1"/>
</dbReference>
<evidence type="ECO:0000259" key="16">
    <source>
        <dbReference type="Pfam" id="PF00920"/>
    </source>
</evidence>
<dbReference type="PROSITE" id="PS00886">
    <property type="entry name" value="ILVD_EDD_1"/>
    <property type="match status" value="1"/>
</dbReference>
<dbReference type="InterPro" id="IPR037237">
    <property type="entry name" value="IlvD/EDD_N"/>
</dbReference>